<evidence type="ECO:0000313" key="2">
    <source>
        <dbReference type="Proteomes" id="UP000266778"/>
    </source>
</evidence>
<dbReference type="AlphaFoldDB" id="A0A3S5WXT2"/>
<protein>
    <submittedName>
        <fullName evidence="1">Uncharacterized protein</fullName>
    </submittedName>
</protein>
<name>A0A3S5WXT2_AERCA</name>
<evidence type="ECO:0000313" key="1">
    <source>
        <dbReference type="EMBL" id="AXB06433.1"/>
    </source>
</evidence>
<dbReference type="Proteomes" id="UP000266778">
    <property type="component" value="Chromosome"/>
</dbReference>
<proteinExistence type="predicted"/>
<gene>
    <name evidence="1" type="ORF">C1C91_16850</name>
</gene>
<organism evidence="1 2">
    <name type="scientific">Aeromonas caviae</name>
    <name type="common">Aeromonas punctata</name>
    <dbReference type="NCBI Taxonomy" id="648"/>
    <lineage>
        <taxon>Bacteria</taxon>
        <taxon>Pseudomonadati</taxon>
        <taxon>Pseudomonadota</taxon>
        <taxon>Gammaproteobacteria</taxon>
        <taxon>Aeromonadales</taxon>
        <taxon>Aeromonadaceae</taxon>
        <taxon>Aeromonas</taxon>
    </lineage>
</organism>
<accession>A0A3S5WXT2</accession>
<sequence>MNLSLVSQKPSSPTTLGVLAALRAASEESDYVTEVRVAQPQQWQPSKDEAAILLLEEEGAAWPVPLWPAGGSTLGLPVLPLLVHRQYEHTPQGPDVRDPHFYFVSNGILLDEAELANPACSLVLQSKFESYFPLLSRLILLRQRQPGVLSS</sequence>
<dbReference type="EMBL" id="CP025706">
    <property type="protein sequence ID" value="AXB06433.1"/>
    <property type="molecule type" value="Genomic_DNA"/>
</dbReference>
<reference evidence="1" key="1">
    <citation type="journal article" date="2019" name="J Environ">
        <title>Genetic characterization and potential molecular dissemination mechanism of tet (31) gene in Aeromonas caviae from an oxytetracycline wastewater treatment system.</title>
        <authorList>
            <person name="Shi Y."/>
            <person name="Tian Z."/>
            <person name="Leclercq S.O."/>
            <person name="Zhang H."/>
            <person name="Yang M."/>
            <person name="Zhang Y."/>
        </authorList>
    </citation>
    <scope>NUCLEOTIDE SEQUENCE</scope>
    <source>
        <strain evidence="1">T25-39</strain>
    </source>
</reference>
<dbReference type="RefSeq" id="WP_081844053.1">
    <property type="nucleotide sequence ID" value="NZ_JAAKXK010000004.1"/>
</dbReference>